<evidence type="ECO:0000313" key="2">
    <source>
        <dbReference type="EMBL" id="KZM97192.1"/>
    </source>
</evidence>
<feature type="region of interest" description="Disordered" evidence="1">
    <location>
        <begin position="58"/>
        <end position="111"/>
    </location>
</feature>
<dbReference type="Gramene" id="KZM97192">
    <property type="protein sequence ID" value="KZM97192"/>
    <property type="gene ID" value="DCAR_015446"/>
</dbReference>
<accession>A0A162A776</accession>
<reference evidence="2" key="1">
    <citation type="journal article" date="2016" name="Nat. Genet.">
        <title>A high-quality carrot genome assembly provides new insights into carotenoid accumulation and asterid genome evolution.</title>
        <authorList>
            <person name="Iorizzo M."/>
            <person name="Ellison S."/>
            <person name="Senalik D."/>
            <person name="Zeng P."/>
            <person name="Satapoomin P."/>
            <person name="Huang J."/>
            <person name="Bowman M."/>
            <person name="Iovene M."/>
            <person name="Sanseverino W."/>
            <person name="Cavagnaro P."/>
            <person name="Yildiz M."/>
            <person name="Macko-Podgorni A."/>
            <person name="Moranska E."/>
            <person name="Grzebelus E."/>
            <person name="Grzebelus D."/>
            <person name="Ashrafi H."/>
            <person name="Zheng Z."/>
            <person name="Cheng S."/>
            <person name="Spooner D."/>
            <person name="Van Deynze A."/>
            <person name="Simon P."/>
        </authorList>
    </citation>
    <scope>NUCLEOTIDE SEQUENCE [LARGE SCALE GENOMIC DNA]</scope>
    <source>
        <tissue evidence="2">Leaf</tissue>
    </source>
</reference>
<evidence type="ECO:0000256" key="1">
    <source>
        <dbReference type="SAM" id="MobiDB-lite"/>
    </source>
</evidence>
<feature type="compositionally biased region" description="Basic and acidic residues" evidence="1">
    <location>
        <begin position="59"/>
        <end position="83"/>
    </location>
</feature>
<dbReference type="Proteomes" id="UP000077755">
    <property type="component" value="Chromosome 4"/>
</dbReference>
<sequence>MPSKRSLEQGSSAGTEMRLPNPKVRIRHAILEQRGSNGIVRTTYFRMENGVNKILRIKYSSDEKKQDSSPKSGKDSHSLKISDDAEETFLNEIISSGEGSGSRVEPGPDSN</sequence>
<keyword evidence="4" id="KW-1185">Reference proteome</keyword>
<name>A0A162A776_DAUCS</name>
<dbReference type="EMBL" id="LNRQ01000004">
    <property type="protein sequence ID" value="KZM97192.1"/>
    <property type="molecule type" value="Genomic_DNA"/>
</dbReference>
<proteinExistence type="predicted"/>
<reference evidence="3" key="2">
    <citation type="submission" date="2022-03" db="EMBL/GenBank/DDBJ databases">
        <title>Draft title - Genomic analysis of global carrot germplasm unveils the trajectory of domestication and the origin of high carotenoid orange carrot.</title>
        <authorList>
            <person name="Iorizzo M."/>
            <person name="Ellison S."/>
            <person name="Senalik D."/>
            <person name="Macko-Podgorni A."/>
            <person name="Grzebelus D."/>
            <person name="Bostan H."/>
            <person name="Rolling W."/>
            <person name="Curaba J."/>
            <person name="Simon P."/>
        </authorList>
    </citation>
    <scope>NUCLEOTIDE SEQUENCE</scope>
    <source>
        <tissue evidence="3">Leaf</tissue>
    </source>
</reference>
<organism evidence="2">
    <name type="scientific">Daucus carota subsp. sativus</name>
    <name type="common">Carrot</name>
    <dbReference type="NCBI Taxonomy" id="79200"/>
    <lineage>
        <taxon>Eukaryota</taxon>
        <taxon>Viridiplantae</taxon>
        <taxon>Streptophyta</taxon>
        <taxon>Embryophyta</taxon>
        <taxon>Tracheophyta</taxon>
        <taxon>Spermatophyta</taxon>
        <taxon>Magnoliopsida</taxon>
        <taxon>eudicotyledons</taxon>
        <taxon>Gunneridae</taxon>
        <taxon>Pentapetalae</taxon>
        <taxon>asterids</taxon>
        <taxon>campanulids</taxon>
        <taxon>Apiales</taxon>
        <taxon>Apiaceae</taxon>
        <taxon>Apioideae</taxon>
        <taxon>Scandiceae</taxon>
        <taxon>Daucinae</taxon>
        <taxon>Daucus</taxon>
        <taxon>Daucus sect. Daucus</taxon>
    </lineage>
</organism>
<feature type="region of interest" description="Disordered" evidence="1">
    <location>
        <begin position="1"/>
        <end position="23"/>
    </location>
</feature>
<dbReference type="AlphaFoldDB" id="A0A162A776"/>
<protein>
    <submittedName>
        <fullName evidence="2">Uncharacterized protein</fullName>
    </submittedName>
</protein>
<evidence type="ECO:0000313" key="4">
    <source>
        <dbReference type="Proteomes" id="UP000077755"/>
    </source>
</evidence>
<dbReference type="EMBL" id="CP093346">
    <property type="protein sequence ID" value="WOG95985.1"/>
    <property type="molecule type" value="Genomic_DNA"/>
</dbReference>
<evidence type="ECO:0000313" key="3">
    <source>
        <dbReference type="EMBL" id="WOG95985.1"/>
    </source>
</evidence>
<gene>
    <name evidence="2" type="ORF">DCAR_015446</name>
    <name evidence="3" type="ORF">DCAR_0415315</name>
</gene>